<protein>
    <recommendedName>
        <fullName evidence="1">Stage 0 sporulation protein A homolog</fullName>
    </recommendedName>
</protein>
<feature type="domain" description="GGDEF" evidence="5">
    <location>
        <begin position="156"/>
        <end position="285"/>
    </location>
</feature>
<dbReference type="Pfam" id="PF00072">
    <property type="entry name" value="Response_reg"/>
    <property type="match status" value="1"/>
</dbReference>
<evidence type="ECO:0000256" key="1">
    <source>
        <dbReference type="ARBA" id="ARBA00018672"/>
    </source>
</evidence>
<organism evidence="7 8">
    <name type="scientific">Dorea hominis</name>
    <dbReference type="NCBI Taxonomy" id="2763040"/>
    <lineage>
        <taxon>Bacteria</taxon>
        <taxon>Bacillati</taxon>
        <taxon>Bacillota</taxon>
        <taxon>Clostridia</taxon>
        <taxon>Lachnospirales</taxon>
        <taxon>Lachnospiraceae</taxon>
        <taxon>Dorea</taxon>
    </lineage>
</organism>
<dbReference type="PROSITE" id="PS50110">
    <property type="entry name" value="RESPONSE_REGULATORY"/>
    <property type="match status" value="1"/>
</dbReference>
<dbReference type="InterPro" id="IPR043128">
    <property type="entry name" value="Rev_trsase/Diguanyl_cyclase"/>
</dbReference>
<feature type="modified residue" description="4-aspartylphosphate" evidence="3">
    <location>
        <position position="355"/>
    </location>
</feature>
<dbReference type="Gene3D" id="1.10.3210.10">
    <property type="entry name" value="Hypothetical protein af1432"/>
    <property type="match status" value="1"/>
</dbReference>
<dbReference type="InterPro" id="IPR029787">
    <property type="entry name" value="Nucleotide_cyclase"/>
</dbReference>
<dbReference type="PANTHER" id="PTHR45228:SF1">
    <property type="entry name" value="CYCLIC DI-GMP PHOSPHODIESTERASE TM_0186"/>
    <property type="match status" value="1"/>
</dbReference>
<dbReference type="SMART" id="SM00448">
    <property type="entry name" value="REC"/>
    <property type="match status" value="1"/>
</dbReference>
<dbReference type="InterPro" id="IPR052020">
    <property type="entry name" value="Cyclic_di-GMP/3'3'-cGAMP_PDE"/>
</dbReference>
<dbReference type="PROSITE" id="PS51832">
    <property type="entry name" value="HD_GYP"/>
    <property type="match status" value="1"/>
</dbReference>
<dbReference type="CDD" id="cd00077">
    <property type="entry name" value="HDc"/>
    <property type="match status" value="1"/>
</dbReference>
<evidence type="ECO:0000313" key="8">
    <source>
        <dbReference type="Proteomes" id="UP000647235"/>
    </source>
</evidence>
<dbReference type="PROSITE" id="PS50887">
    <property type="entry name" value="GGDEF"/>
    <property type="match status" value="1"/>
</dbReference>
<dbReference type="Pfam" id="PF00990">
    <property type="entry name" value="GGDEF"/>
    <property type="match status" value="1"/>
</dbReference>
<dbReference type="SMART" id="SM00267">
    <property type="entry name" value="GGDEF"/>
    <property type="match status" value="1"/>
</dbReference>
<dbReference type="SUPFAM" id="SSF109604">
    <property type="entry name" value="HD-domain/PDEase-like"/>
    <property type="match status" value="1"/>
</dbReference>
<feature type="domain" description="Response regulatory" evidence="4">
    <location>
        <begin position="305"/>
        <end position="422"/>
    </location>
</feature>
<keyword evidence="3" id="KW-0597">Phosphoprotein</keyword>
<evidence type="ECO:0000259" key="5">
    <source>
        <dbReference type="PROSITE" id="PS50887"/>
    </source>
</evidence>
<sequence>MDTQLSEIRLTKEQAEEQLEIFRRIYSKVRLLSAEELKEENTTQAGKGENYWKESCLGAGKYCDDCVSVVALKEKARKTKLKYIGTELYEVTAQYVEVDGQSCVLEMIQNLGNGADIAQSDEIKDTKAFYEALYTDALTGAYNRRYYEDQIKKKSMHAGVAMFDLDDFKLANDTYGHDIGDAFLKTEVAVIKKMIRKTDALIRYGGDEFLLVMPGISEEFFEQKLRDIRRQICLVEMPESIGNRISASVGAVMAQGEQIRDAIARADRYMYQAKSHKNAIVAEWGTIAMDDSLPQVNAKKKKRQRILIVDDSEMNREILYEMLKDEFDILEAENGKEALEVLERYGCEISLVLLDIVMPIMDGFEVLEHMNEKDMIEEIPVVMISSEDSTSFIRRAYEMGVSDYISRPYDAQIVYKRVYNTIKLYAKQRRLTVILTEQIRAKEESRKIMIGILSHIVEFRNGESGPHVQHINVLTQLLLGRLVQISDQYHLSWMDRDLIVMASSLHDIGKIGIDDKILNKKGRLTDEEFEIMKQHTVIGVEILEELQYYQDEPLVKTAREICRWHHERYDGRGYPDGLKGEDIPISAQVVSLADVYDALVSKRVYKASYSHEKAMQMILNGECGAFNPLLLTCLKDIEDEIQEMVYDTDVVMFDSAQKEHEKIGKIIEMSEKSGGGQY</sequence>
<keyword evidence="8" id="KW-1185">Reference proteome</keyword>
<evidence type="ECO:0000256" key="3">
    <source>
        <dbReference type="PROSITE-ProRule" id="PRU00169"/>
    </source>
</evidence>
<accession>A0ABR7ERL8</accession>
<dbReference type="Proteomes" id="UP000647235">
    <property type="component" value="Unassembled WGS sequence"/>
</dbReference>
<gene>
    <name evidence="7" type="ORF">H8S07_01595</name>
</gene>
<evidence type="ECO:0000313" key="7">
    <source>
        <dbReference type="EMBL" id="MBC5663980.1"/>
    </source>
</evidence>
<name>A0ABR7ERL8_9FIRM</name>
<dbReference type="RefSeq" id="WP_186855296.1">
    <property type="nucleotide sequence ID" value="NZ_JACOOY010000002.1"/>
</dbReference>
<dbReference type="InterPro" id="IPR037522">
    <property type="entry name" value="HD_GYP_dom"/>
</dbReference>
<dbReference type="Pfam" id="PF13487">
    <property type="entry name" value="HD_5"/>
    <property type="match status" value="1"/>
</dbReference>
<reference evidence="7 8" key="1">
    <citation type="submission" date="2020-08" db="EMBL/GenBank/DDBJ databases">
        <title>Genome public.</title>
        <authorList>
            <person name="Liu C."/>
            <person name="Sun Q."/>
        </authorList>
    </citation>
    <scope>NUCLEOTIDE SEQUENCE [LARGE SCALE GENOMIC DNA]</scope>
    <source>
        <strain evidence="7 8">NSJ-36</strain>
    </source>
</reference>
<dbReference type="Gene3D" id="3.40.50.2300">
    <property type="match status" value="1"/>
</dbReference>
<proteinExistence type="predicted"/>
<dbReference type="InterPro" id="IPR001789">
    <property type="entry name" value="Sig_transdc_resp-reg_receiver"/>
</dbReference>
<dbReference type="InterPro" id="IPR011006">
    <property type="entry name" value="CheY-like_superfamily"/>
</dbReference>
<dbReference type="EMBL" id="JACOOY010000002">
    <property type="protein sequence ID" value="MBC5663980.1"/>
    <property type="molecule type" value="Genomic_DNA"/>
</dbReference>
<dbReference type="Gene3D" id="3.30.70.270">
    <property type="match status" value="1"/>
</dbReference>
<evidence type="ECO:0000259" key="4">
    <source>
        <dbReference type="PROSITE" id="PS50110"/>
    </source>
</evidence>
<evidence type="ECO:0000259" key="6">
    <source>
        <dbReference type="PROSITE" id="PS51832"/>
    </source>
</evidence>
<evidence type="ECO:0000256" key="2">
    <source>
        <dbReference type="ARBA" id="ARBA00024867"/>
    </source>
</evidence>
<dbReference type="InterPro" id="IPR000160">
    <property type="entry name" value="GGDEF_dom"/>
</dbReference>
<dbReference type="NCBIfam" id="TIGR00254">
    <property type="entry name" value="GGDEF"/>
    <property type="match status" value="1"/>
</dbReference>
<dbReference type="InterPro" id="IPR003607">
    <property type="entry name" value="HD/PDEase_dom"/>
</dbReference>
<feature type="domain" description="HD-GYP" evidence="6">
    <location>
        <begin position="442"/>
        <end position="650"/>
    </location>
</feature>
<dbReference type="SUPFAM" id="SSF55073">
    <property type="entry name" value="Nucleotide cyclase"/>
    <property type="match status" value="1"/>
</dbReference>
<comment type="caution">
    <text evidence="7">The sequence shown here is derived from an EMBL/GenBank/DDBJ whole genome shotgun (WGS) entry which is preliminary data.</text>
</comment>
<dbReference type="SUPFAM" id="SSF52172">
    <property type="entry name" value="CheY-like"/>
    <property type="match status" value="1"/>
</dbReference>
<dbReference type="PANTHER" id="PTHR45228">
    <property type="entry name" value="CYCLIC DI-GMP PHOSPHODIESTERASE TM_0186-RELATED"/>
    <property type="match status" value="1"/>
</dbReference>
<comment type="function">
    <text evidence="2">May play the central regulatory role in sporulation. It may be an element of the effector pathway responsible for the activation of sporulation genes in response to nutritional stress. Spo0A may act in concert with spo0H (a sigma factor) to control the expression of some genes that are critical to the sporulation process.</text>
</comment>
<dbReference type="CDD" id="cd01949">
    <property type="entry name" value="GGDEF"/>
    <property type="match status" value="1"/>
</dbReference>